<dbReference type="EnsemblPlants" id="HORVU.MOREX.r3.2HG0181570.1">
    <property type="protein sequence ID" value="HORVU.MOREX.r3.2HG0181570.1.CDS1"/>
    <property type="gene ID" value="HORVU.MOREX.r3.2HG0181570"/>
</dbReference>
<protein>
    <recommendedName>
        <fullName evidence="3">Late embryogenesis abundant protein LEA-2 subgroup domain-containing protein</fullName>
    </recommendedName>
</protein>
<accession>A0A8I6XA51</accession>
<name>A0A8I6XA51_HORVV</name>
<reference evidence="1" key="2">
    <citation type="submission" date="2020-10" db="EMBL/GenBank/DDBJ databases">
        <authorList>
            <person name="Scholz U."/>
            <person name="Mascher M."/>
            <person name="Fiebig A."/>
        </authorList>
    </citation>
    <scope>NUCLEOTIDE SEQUENCE [LARGE SCALE GENOMIC DNA]</scope>
    <source>
        <strain evidence="1">cv. Morex</strain>
    </source>
</reference>
<dbReference type="Proteomes" id="UP000011116">
    <property type="component" value="Chromosome 2H"/>
</dbReference>
<proteinExistence type="predicted"/>
<dbReference type="PANTHER" id="PTHR33994:SF32">
    <property type="entry name" value="LATE EMBRYOGENESIS ABUNDANT PROTEIN LEA-2 SUBGROUP DOMAIN-CONTAINING PROTEIN"/>
    <property type="match status" value="1"/>
</dbReference>
<dbReference type="PANTHER" id="PTHR33994">
    <property type="entry name" value="OS04G0515000 PROTEIN"/>
    <property type="match status" value="1"/>
</dbReference>
<evidence type="ECO:0008006" key="3">
    <source>
        <dbReference type="Google" id="ProtNLM"/>
    </source>
</evidence>
<reference evidence="1" key="3">
    <citation type="submission" date="2022-01" db="UniProtKB">
        <authorList>
            <consortium name="EnsemblPlants"/>
        </authorList>
    </citation>
    <scope>IDENTIFICATION</scope>
    <source>
        <strain evidence="1">subsp. vulgare</strain>
    </source>
</reference>
<keyword evidence="2" id="KW-1185">Reference proteome</keyword>
<organism evidence="1 2">
    <name type="scientific">Hordeum vulgare subsp. vulgare</name>
    <name type="common">Domesticated barley</name>
    <dbReference type="NCBI Taxonomy" id="112509"/>
    <lineage>
        <taxon>Eukaryota</taxon>
        <taxon>Viridiplantae</taxon>
        <taxon>Streptophyta</taxon>
        <taxon>Embryophyta</taxon>
        <taxon>Tracheophyta</taxon>
        <taxon>Spermatophyta</taxon>
        <taxon>Magnoliopsida</taxon>
        <taxon>Liliopsida</taxon>
        <taxon>Poales</taxon>
        <taxon>Poaceae</taxon>
        <taxon>BOP clade</taxon>
        <taxon>Pooideae</taxon>
        <taxon>Triticodae</taxon>
        <taxon>Triticeae</taxon>
        <taxon>Hordeinae</taxon>
        <taxon>Hordeum</taxon>
    </lineage>
</organism>
<reference evidence="2" key="1">
    <citation type="journal article" date="2012" name="Nature">
        <title>A physical, genetic and functional sequence assembly of the barley genome.</title>
        <authorList>
            <consortium name="The International Barley Genome Sequencing Consortium"/>
            <person name="Mayer K.F."/>
            <person name="Waugh R."/>
            <person name="Brown J.W."/>
            <person name="Schulman A."/>
            <person name="Langridge P."/>
            <person name="Platzer M."/>
            <person name="Fincher G.B."/>
            <person name="Muehlbauer G.J."/>
            <person name="Sato K."/>
            <person name="Close T.J."/>
            <person name="Wise R.P."/>
            <person name="Stein N."/>
        </authorList>
    </citation>
    <scope>NUCLEOTIDE SEQUENCE [LARGE SCALE GENOMIC DNA]</scope>
    <source>
        <strain evidence="2">cv. Morex</strain>
    </source>
</reference>
<sequence>MAALLVDVIAYTLYCLLTTDFSARLQPELSVVVDGVSGLDSRVPRSFNLSLSIDNVGLREEECVAGEAVVLYGGVPLATGAVQNLCVPPNRAGKVSIFAVSGGVGLPTDLAELMADEKRDGGAVRLEVRVMSLKYSRFLRCTPSLHGGAGPQPPCNRLTLGDESDGVRKVLVF</sequence>
<evidence type="ECO:0000313" key="1">
    <source>
        <dbReference type="EnsemblPlants" id="HORVU.MOREX.r3.2HG0181570.1.CDS1"/>
    </source>
</evidence>
<evidence type="ECO:0000313" key="2">
    <source>
        <dbReference type="Proteomes" id="UP000011116"/>
    </source>
</evidence>
<dbReference type="Gramene" id="HORVU.MOREX.r3.2HG0181570.1">
    <property type="protein sequence ID" value="HORVU.MOREX.r3.2HG0181570.1.CDS1"/>
    <property type="gene ID" value="HORVU.MOREX.r3.2HG0181570"/>
</dbReference>
<dbReference type="AlphaFoldDB" id="A0A8I6XA51"/>